<feature type="region of interest" description="Disordered" evidence="1">
    <location>
        <begin position="325"/>
        <end position="373"/>
    </location>
</feature>
<feature type="domain" description="Glycoside hydrolase 131 catalytic N-terminal" evidence="3">
    <location>
        <begin position="19"/>
        <end position="249"/>
    </location>
</feature>
<dbReference type="PANTHER" id="PTHR34612:SF6">
    <property type="entry name" value="GLYCOSIDE HYDROLASE 131 CATALYTIC N-TERMINAL DOMAIN-CONTAINING PROTEIN"/>
    <property type="match status" value="1"/>
</dbReference>
<organism evidence="4 5">
    <name type="scientific">Diplodia seriata</name>
    <dbReference type="NCBI Taxonomy" id="420778"/>
    <lineage>
        <taxon>Eukaryota</taxon>
        <taxon>Fungi</taxon>
        <taxon>Dikarya</taxon>
        <taxon>Ascomycota</taxon>
        <taxon>Pezizomycotina</taxon>
        <taxon>Dothideomycetes</taxon>
        <taxon>Dothideomycetes incertae sedis</taxon>
        <taxon>Botryosphaeriales</taxon>
        <taxon>Botryosphaeriaceae</taxon>
        <taxon>Diplodia</taxon>
    </lineage>
</organism>
<dbReference type="AlphaFoldDB" id="A0A1S8B2K7"/>
<reference evidence="4 5" key="1">
    <citation type="submission" date="2017-01" db="EMBL/GenBank/DDBJ databases">
        <title>Draft genome sequence of Diplodia seriata F98.1, a fungal species involved in grapevine trunk diseases.</title>
        <authorList>
            <person name="Robert-Siegwald G."/>
            <person name="Vallet J."/>
            <person name="Abou-Mansour E."/>
            <person name="Xu J."/>
            <person name="Rey P."/>
            <person name="Bertsch C."/>
            <person name="Rego C."/>
            <person name="Larignon P."/>
            <person name="Fontaine F."/>
            <person name="Lebrun M.-H."/>
        </authorList>
    </citation>
    <scope>NUCLEOTIDE SEQUENCE [LARGE SCALE GENOMIC DNA]</scope>
    <source>
        <strain evidence="4 5">F98.1</strain>
    </source>
</reference>
<protein>
    <recommendedName>
        <fullName evidence="3">Glycoside hydrolase 131 catalytic N-terminal domain-containing protein</fullName>
    </recommendedName>
</protein>
<dbReference type="STRING" id="420778.A0A1S8B2K7"/>
<name>A0A1S8B2K7_9PEZI</name>
<comment type="caution">
    <text evidence="4">The sequence shown here is derived from an EMBL/GenBank/DDBJ whole genome shotgun (WGS) entry which is preliminary data.</text>
</comment>
<gene>
    <name evidence="4" type="ORF">BK809_0006088</name>
</gene>
<evidence type="ECO:0000313" key="5">
    <source>
        <dbReference type="Proteomes" id="UP000190776"/>
    </source>
</evidence>
<feature type="signal peptide" evidence="2">
    <location>
        <begin position="1"/>
        <end position="17"/>
    </location>
</feature>
<evidence type="ECO:0000256" key="2">
    <source>
        <dbReference type="SAM" id="SignalP"/>
    </source>
</evidence>
<evidence type="ECO:0000256" key="1">
    <source>
        <dbReference type="SAM" id="MobiDB-lite"/>
    </source>
</evidence>
<dbReference type="PANTHER" id="PTHR34612">
    <property type="entry name" value="GH131_N DOMAIN-CONTAINING PROTEIN"/>
    <property type="match status" value="1"/>
</dbReference>
<dbReference type="Pfam" id="PF18271">
    <property type="entry name" value="GH131_N"/>
    <property type="match status" value="1"/>
</dbReference>
<feature type="chain" id="PRO_5012368229" description="Glycoside hydrolase 131 catalytic N-terminal domain-containing protein" evidence="2">
    <location>
        <begin position="18"/>
        <end position="391"/>
    </location>
</feature>
<dbReference type="Proteomes" id="UP000190776">
    <property type="component" value="Unassembled WGS sequence"/>
</dbReference>
<dbReference type="EMBL" id="MSZU01000114">
    <property type="protein sequence ID" value="OMP81780.1"/>
    <property type="molecule type" value="Genomic_DNA"/>
</dbReference>
<evidence type="ECO:0000313" key="4">
    <source>
        <dbReference type="EMBL" id="OMP81780.1"/>
    </source>
</evidence>
<proteinExistence type="predicted"/>
<keyword evidence="2" id="KW-0732">Signal</keyword>
<sequence length="391" mass="40364">MRSTNSIALFFAAVAAGEVLWDGRFTADTASELSSWSWSNQAGAYQYYIHGSGDLTDYVNTGADFKNPADSASKQGAKVSIDSTSQWNGGGMLRTELIPQTTAAINEGTVYYHFSMMRKEENAPNAAHEHQVNFFESHFTEMKYGLISGESGTQDTALQWFANSESQWNVTFDAGVWHNVAYEIDFDAGSVTFWHSTGADALTKTAGPVSVSASSNGADWHLGVLRLDGNTDATAEDWYFSGVYIESGDLTKEIGSGSTSSSSASSSSASPAAAAVAASSAAPASSAAAPASSAAAQETTSAAVVSTSAAASTPTTLQTLVSSSASSSSAAAQPTGQTGSVPAEGNGSDSSDDSSSSTASGNGLSADEQEEVNQGISSWFTSLKAWWAANQ</sequence>
<dbReference type="Gene3D" id="2.60.120.1160">
    <property type="match status" value="1"/>
</dbReference>
<accession>A0A1S8B2K7</accession>
<dbReference type="OrthoDB" id="120072at2759"/>
<dbReference type="InterPro" id="IPR041524">
    <property type="entry name" value="GH131_N"/>
</dbReference>
<evidence type="ECO:0000259" key="3">
    <source>
        <dbReference type="Pfam" id="PF18271"/>
    </source>
</evidence>